<proteinExistence type="predicted"/>
<evidence type="ECO:0000256" key="1">
    <source>
        <dbReference type="SAM" id="MobiDB-lite"/>
    </source>
</evidence>
<evidence type="ECO:0000313" key="2">
    <source>
        <dbReference type="EMBL" id="CAA9439817.1"/>
    </source>
</evidence>
<feature type="non-terminal residue" evidence="2">
    <location>
        <position position="76"/>
    </location>
</feature>
<organism evidence="2">
    <name type="scientific">uncultured Pseudonocardia sp</name>
    <dbReference type="NCBI Taxonomy" id="211455"/>
    <lineage>
        <taxon>Bacteria</taxon>
        <taxon>Bacillati</taxon>
        <taxon>Actinomycetota</taxon>
        <taxon>Actinomycetes</taxon>
        <taxon>Pseudonocardiales</taxon>
        <taxon>Pseudonocardiaceae</taxon>
        <taxon>Pseudonocardia</taxon>
        <taxon>environmental samples</taxon>
    </lineage>
</organism>
<reference evidence="2" key="1">
    <citation type="submission" date="2020-02" db="EMBL/GenBank/DDBJ databases">
        <authorList>
            <person name="Meier V. D."/>
        </authorList>
    </citation>
    <scope>NUCLEOTIDE SEQUENCE</scope>
    <source>
        <strain evidence="2">AVDCRST_MAG66</strain>
    </source>
</reference>
<dbReference type="EMBL" id="CADCUS010000534">
    <property type="protein sequence ID" value="CAA9439817.1"/>
    <property type="molecule type" value="Genomic_DNA"/>
</dbReference>
<gene>
    <name evidence="2" type="ORF">AVDCRST_MAG66-3911</name>
</gene>
<feature type="non-terminal residue" evidence="2">
    <location>
        <position position="1"/>
    </location>
</feature>
<feature type="region of interest" description="Disordered" evidence="1">
    <location>
        <begin position="1"/>
        <end position="76"/>
    </location>
</feature>
<protein>
    <submittedName>
        <fullName evidence="2">Uncharacterized protein</fullName>
    </submittedName>
</protein>
<accession>A0A6J4QCA4</accession>
<sequence length="76" mass="7542">GRVRRGTGRVRGTADPAGGAAHQRRDGTVPGLHPDQPERGGAPVPDPLSRHQGPAPAGEQARRDGAAQAGAGPGAV</sequence>
<dbReference type="AlphaFoldDB" id="A0A6J4QCA4"/>
<name>A0A6J4QCA4_9PSEU</name>